<dbReference type="InterPro" id="IPR050953">
    <property type="entry name" value="N4_N6_ade-DNA_methylase"/>
</dbReference>
<dbReference type="STRING" id="113653.GAH_01023"/>
<comment type="catalytic activity">
    <reaction evidence="7">
        <text>a 2'-deoxyadenosine in DNA + S-adenosyl-L-methionine = an N(6)-methyl-2'-deoxyadenosine in DNA + S-adenosyl-L-homocysteine + H(+)</text>
        <dbReference type="Rhea" id="RHEA:15197"/>
        <dbReference type="Rhea" id="RHEA-COMP:12418"/>
        <dbReference type="Rhea" id="RHEA-COMP:12419"/>
        <dbReference type="ChEBI" id="CHEBI:15378"/>
        <dbReference type="ChEBI" id="CHEBI:57856"/>
        <dbReference type="ChEBI" id="CHEBI:59789"/>
        <dbReference type="ChEBI" id="CHEBI:90615"/>
        <dbReference type="ChEBI" id="CHEBI:90616"/>
        <dbReference type="EC" id="2.1.1.72"/>
    </reaction>
</comment>
<evidence type="ECO:0000256" key="1">
    <source>
        <dbReference type="ARBA" id="ARBA00011900"/>
    </source>
</evidence>
<feature type="domain" description="TaqI-like C-terminal specificity" evidence="9">
    <location>
        <begin position="914"/>
        <end position="1015"/>
    </location>
</feature>
<dbReference type="HOGENOM" id="CLU_263797_0_0_2"/>
<dbReference type="InterPro" id="IPR002052">
    <property type="entry name" value="DNA_methylase_N6_adenine_CS"/>
</dbReference>
<keyword evidence="4" id="KW-0949">S-adenosyl-L-methionine</keyword>
<proteinExistence type="predicted"/>
<dbReference type="RefSeq" id="WP_052747769.1">
    <property type="nucleotide sequence ID" value="NZ_CP011267.1"/>
</dbReference>
<keyword evidence="2 10" id="KW-0489">Methyltransferase</keyword>
<keyword evidence="3" id="KW-0808">Transferase</keyword>
<dbReference type="PRINTS" id="PR00507">
    <property type="entry name" value="N12N6MTFRASE"/>
</dbReference>
<reference evidence="10 11" key="1">
    <citation type="submission" date="2015-04" db="EMBL/GenBank/DDBJ databases">
        <title>The complete genome sequence of the hyperthermophilic, obligate iron-reducing archaeon Geoglobus ahangari strain 234T.</title>
        <authorList>
            <person name="Manzella M.P."/>
            <person name="Holmes D.E."/>
            <person name="Rocheleau J.M."/>
            <person name="Chung A."/>
            <person name="Reguera G."/>
            <person name="Kashefi K."/>
        </authorList>
    </citation>
    <scope>NUCLEOTIDE SEQUENCE [LARGE SCALE GENOMIC DNA]</scope>
    <source>
        <strain evidence="10 11">234</strain>
    </source>
</reference>
<dbReference type="GO" id="GO:0009007">
    <property type="term" value="F:site-specific DNA-methyltransferase (adenine-specific) activity"/>
    <property type="evidence" value="ECO:0007669"/>
    <property type="project" value="UniProtKB-EC"/>
</dbReference>
<protein>
    <recommendedName>
        <fullName evidence="1">site-specific DNA-methyltransferase (adenine-specific)</fullName>
        <ecNumber evidence="1">2.1.1.72</ecNumber>
    </recommendedName>
</protein>
<gene>
    <name evidence="10" type="ORF">GAH_01023</name>
</gene>
<evidence type="ECO:0000313" key="10">
    <source>
        <dbReference type="EMBL" id="AKG91653.1"/>
    </source>
</evidence>
<dbReference type="Proteomes" id="UP000034723">
    <property type="component" value="Chromosome"/>
</dbReference>
<dbReference type="GeneID" id="25419500"/>
<feature type="domain" description="Type II methyltransferase M.TaqI-like" evidence="8">
    <location>
        <begin position="466"/>
        <end position="778"/>
    </location>
</feature>
<dbReference type="KEGG" id="gah:GAH_01023"/>
<dbReference type="AlphaFoldDB" id="A0A0F7IF43"/>
<dbReference type="PANTHER" id="PTHR33841:SF1">
    <property type="entry name" value="DNA METHYLTRANSFERASE A"/>
    <property type="match status" value="1"/>
</dbReference>
<dbReference type="Pfam" id="PF07669">
    <property type="entry name" value="Eco57I"/>
    <property type="match status" value="1"/>
</dbReference>
<name>A0A0F7IF43_9EURY</name>
<accession>A0A0F7IF43</accession>
<keyword evidence="11" id="KW-1185">Reference proteome</keyword>
<evidence type="ECO:0000313" key="11">
    <source>
        <dbReference type="Proteomes" id="UP000034723"/>
    </source>
</evidence>
<evidence type="ECO:0000256" key="4">
    <source>
        <dbReference type="ARBA" id="ARBA00022691"/>
    </source>
</evidence>
<organism evidence="10 11">
    <name type="scientific">Geoglobus ahangari</name>
    <dbReference type="NCBI Taxonomy" id="113653"/>
    <lineage>
        <taxon>Archaea</taxon>
        <taxon>Methanobacteriati</taxon>
        <taxon>Methanobacteriota</taxon>
        <taxon>Archaeoglobi</taxon>
        <taxon>Archaeoglobales</taxon>
        <taxon>Archaeoglobaceae</taxon>
        <taxon>Geoglobus</taxon>
    </lineage>
</organism>
<dbReference type="PROSITE" id="PS00092">
    <property type="entry name" value="N6_MTASE"/>
    <property type="match status" value="1"/>
</dbReference>
<dbReference type="InParanoid" id="A0A0F7IF43"/>
<dbReference type="InterPro" id="IPR011639">
    <property type="entry name" value="MethylTrfase_TaqI-like_dom"/>
</dbReference>
<dbReference type="GO" id="GO:0003677">
    <property type="term" value="F:DNA binding"/>
    <property type="evidence" value="ECO:0007669"/>
    <property type="project" value="UniProtKB-KW"/>
</dbReference>
<evidence type="ECO:0000256" key="2">
    <source>
        <dbReference type="ARBA" id="ARBA00022603"/>
    </source>
</evidence>
<dbReference type="GO" id="GO:0009307">
    <property type="term" value="P:DNA restriction-modification system"/>
    <property type="evidence" value="ECO:0007669"/>
    <property type="project" value="UniProtKB-KW"/>
</dbReference>
<dbReference type="Gene3D" id="3.40.50.150">
    <property type="entry name" value="Vaccinia Virus protein VP39"/>
    <property type="match status" value="2"/>
</dbReference>
<dbReference type="GO" id="GO:0032259">
    <property type="term" value="P:methylation"/>
    <property type="evidence" value="ECO:0007669"/>
    <property type="project" value="UniProtKB-KW"/>
</dbReference>
<evidence type="ECO:0000256" key="3">
    <source>
        <dbReference type="ARBA" id="ARBA00022679"/>
    </source>
</evidence>
<dbReference type="PANTHER" id="PTHR33841">
    <property type="entry name" value="DNA METHYLTRANSFERASE YEEA-RELATED"/>
    <property type="match status" value="1"/>
</dbReference>
<keyword evidence="5" id="KW-0680">Restriction system</keyword>
<dbReference type="EMBL" id="CP011267">
    <property type="protein sequence ID" value="AKG91653.1"/>
    <property type="molecule type" value="Genomic_DNA"/>
</dbReference>
<dbReference type="SUPFAM" id="SSF53335">
    <property type="entry name" value="S-adenosyl-L-methionine-dependent methyltransferases"/>
    <property type="match status" value="1"/>
</dbReference>
<dbReference type="Pfam" id="PF12950">
    <property type="entry name" value="TaqI_C"/>
    <property type="match status" value="1"/>
</dbReference>
<dbReference type="InterPro" id="IPR025931">
    <property type="entry name" value="TaqI_C"/>
</dbReference>
<dbReference type="EC" id="2.1.1.72" evidence="1"/>
<evidence type="ECO:0000259" key="9">
    <source>
        <dbReference type="Pfam" id="PF12950"/>
    </source>
</evidence>
<evidence type="ECO:0000256" key="6">
    <source>
        <dbReference type="ARBA" id="ARBA00023125"/>
    </source>
</evidence>
<evidence type="ECO:0000256" key="5">
    <source>
        <dbReference type="ARBA" id="ARBA00022747"/>
    </source>
</evidence>
<dbReference type="OrthoDB" id="45790at2157"/>
<dbReference type="InterPro" id="IPR029063">
    <property type="entry name" value="SAM-dependent_MTases_sf"/>
</dbReference>
<evidence type="ECO:0000256" key="7">
    <source>
        <dbReference type="ARBA" id="ARBA00047942"/>
    </source>
</evidence>
<evidence type="ECO:0000259" key="8">
    <source>
        <dbReference type="Pfam" id="PF07669"/>
    </source>
</evidence>
<sequence length="1145" mass="134927">MPSKVEELRKEIEKKLSKFEMDEVTVGEKTYPLYVFDKDEDINLFEGFLYANVNTKEEFSLLSNYKPPVSGYAGRIGIIIYKDHEIYIKDYRTNKQIRKTISKLNELFLKKLRKVLEEPKSENFSALFSRSDVIEEFYVLYKKSKEFLLDNINGISEEAKRKEFVDNFMMQMLTLWYLQEKGFFNRDKRYFITKFMDLKQKKLFGGFESYYAFLRHFFKQISGYSDEPYVEDESIGKCVVIGPAVFLNGEDNPVIAIPDKCFYQEGVTEKLVNLTPKGRRRTISEDDIDFDIPLLNLFESRDWVDGDIDEYVLGSLYEKLMTEDKRKKTGAYYTPEEITSYICKNTIEPYLVDRINEEFGKDYGSIDELINAGDKEGLTTLFNLLQNIKILDPAVGSAHFLESAINVLVDIYRKLRDRAKEVGIEKLEILVADEDGKIKPLNLLEIPEKEGLFEVYVKFFIILSRNIYGVDINPSALKVARARLFLTLARHFNVSAGVFIRFPNVHFNLREGNSLIGYVDVPRGRKETTQVTLDFNFEDHEIQYIREMIKVDDELKEYLPAIARSLRIEGDLVREVEEMNRILASKKIKWSEFEKVLKTKEKIIRVLVASLNSKYAVKLNNLLREITKLFNRKLDEKFAEEYGIDLDKLKKLKDIPWERKMFHWVFEFPEVFLEKKGFDVVIGNPPYGRLKQIIEDKKEKDFMSKIYGKLYSYQVGNLNQYKLFLERSYFLVSKGGYFSMIFPSSFLGENDSKELRKLFFEKAMVKKILEFPERARVFEGITQAVTILVYKKEIADQDYEFMLRTNIENRDMVATLSDFVNISRDDLKALTGDEYRIPLFTNPKIEWEILKHISKYPPFKGDENNPPIGDVGVGHLDETFDKEFMSDEPGDDLLIKGIHLDRYFVNLDPNGPKPRWIKNKEEFFRKKPEAKENIKFERIIGRNTINKASKPRLRFAILKPGYVITNNVKFIILKDKNIYKFYLIALLNSKILNWRFELFSFQNRVNNYEVEALPIPRIPLEDQKPFIILAKYMLFLKQYYNYFAKDDRHFQYIIDYFDNLIDCLVYELYLGDVVKIPIKPLVKDKLRDIELPDNLLEEDKNKIEKTLNEIKEVFNTLEKDKELNENLYLMKLHPWIKQIYTSLGG</sequence>
<keyword evidence="6" id="KW-0238">DNA-binding</keyword>